<organism evidence="2 3">
    <name type="scientific">Chryseobacterium oncorhynchi</name>
    <dbReference type="NCBI Taxonomy" id="741074"/>
    <lineage>
        <taxon>Bacteria</taxon>
        <taxon>Pseudomonadati</taxon>
        <taxon>Bacteroidota</taxon>
        <taxon>Flavobacteriia</taxon>
        <taxon>Flavobacteriales</taxon>
        <taxon>Weeksellaceae</taxon>
        <taxon>Chryseobacterium group</taxon>
        <taxon>Chryseobacterium</taxon>
    </lineage>
</organism>
<dbReference type="Proteomes" id="UP000236182">
    <property type="component" value="Unassembled WGS sequence"/>
</dbReference>
<dbReference type="RefSeq" id="WP_109620750.1">
    <property type="nucleotide sequence ID" value="NZ_PPEI02000003.1"/>
</dbReference>
<dbReference type="OrthoDB" id="1275184at2"/>
<evidence type="ECO:0000313" key="2">
    <source>
        <dbReference type="EMBL" id="PWN64324.1"/>
    </source>
</evidence>
<dbReference type="EMBL" id="PPEI02000003">
    <property type="protein sequence ID" value="PWN64324.1"/>
    <property type="molecule type" value="Genomic_DNA"/>
</dbReference>
<proteinExistence type="predicted"/>
<evidence type="ECO:0000313" key="3">
    <source>
        <dbReference type="Proteomes" id="UP000236182"/>
    </source>
</evidence>
<evidence type="ECO:0008006" key="4">
    <source>
        <dbReference type="Google" id="ProtNLM"/>
    </source>
</evidence>
<name>A0A316WS75_9FLAO</name>
<comment type="caution">
    <text evidence="2">The sequence shown here is derived from an EMBL/GenBank/DDBJ whole genome shotgun (WGS) entry which is preliminary data.</text>
</comment>
<keyword evidence="3" id="KW-1185">Reference proteome</keyword>
<evidence type="ECO:0000256" key="1">
    <source>
        <dbReference type="SAM" id="MobiDB-lite"/>
    </source>
</evidence>
<feature type="region of interest" description="Disordered" evidence="1">
    <location>
        <begin position="83"/>
        <end position="123"/>
    </location>
</feature>
<feature type="compositionally biased region" description="Basic and acidic residues" evidence="1">
    <location>
        <begin position="83"/>
        <end position="108"/>
    </location>
</feature>
<sequence length="123" mass="13956">MKNLLPAIFIFILLLTACSKKETSNVNTEQEVRINYDTTAVDSFSTGAVSVDIARKIRMSSPQYLDSIKQLKKAQEEEKKLKAELEKENKKKVEDEKKKTDAEKKKTSETAPVSETKTKTKTE</sequence>
<dbReference type="AlphaFoldDB" id="A0A316WS75"/>
<gene>
    <name evidence="2" type="ORF">C1638_010460</name>
</gene>
<accession>A0A316WS75</accession>
<protein>
    <recommendedName>
        <fullName evidence="4">Lipoprotein</fullName>
    </recommendedName>
</protein>
<reference evidence="2" key="1">
    <citation type="submission" date="2018-04" db="EMBL/GenBank/DDBJ databases">
        <title>Draft Genome Sequences of Chryseobacterium lactis NCTC11390T isolated from milk, Chryseobacterium oncorhynchi 701B-08T from rainbow trout, and Chryseobacterium viscerum 687B-08T from diseased fish.</title>
        <authorList>
            <person name="Jeong J.-J."/>
            <person name="Lee Y.J."/>
            <person name="Pathiraja D."/>
            <person name="Park B."/>
            <person name="Choi I.-G."/>
            <person name="Kim K.D."/>
        </authorList>
    </citation>
    <scope>NUCLEOTIDE SEQUENCE [LARGE SCALE GENOMIC DNA]</scope>
    <source>
        <strain evidence="2">701B-08</strain>
    </source>
</reference>
<dbReference type="PROSITE" id="PS51257">
    <property type="entry name" value="PROKAR_LIPOPROTEIN"/>
    <property type="match status" value="1"/>
</dbReference>